<dbReference type="InterPro" id="IPR029044">
    <property type="entry name" value="Nucleotide-diphossugar_trans"/>
</dbReference>
<dbReference type="SUPFAM" id="SSF53448">
    <property type="entry name" value="Nucleotide-diphospho-sugar transferases"/>
    <property type="match status" value="1"/>
</dbReference>
<protein>
    <recommendedName>
        <fullName evidence="2">Glycosyltransferase 2-like domain-containing protein</fullName>
    </recommendedName>
</protein>
<dbReference type="Gene3D" id="3.90.550.10">
    <property type="entry name" value="Spore Coat Polysaccharide Biosynthesis Protein SpsA, Chain A"/>
    <property type="match status" value="1"/>
</dbReference>
<evidence type="ECO:0000313" key="1">
    <source>
        <dbReference type="EMBL" id="MCL7344654.1"/>
    </source>
</evidence>
<sequence length="91" mass="10662">MTICIYGTMYNNAFSVEESVRLFFDPSYFIVITDSYSTDGTWEKLQEIRKEYNLTLLRLKSTRGKGRGYTLKYCPENSLTAYVDLDIIYNI</sequence>
<accession>A0AAE3FMJ7</accession>
<dbReference type="EMBL" id="JZWS02000020">
    <property type="protein sequence ID" value="MCL7344654.1"/>
    <property type="molecule type" value="Genomic_DNA"/>
</dbReference>
<proteinExistence type="predicted"/>
<gene>
    <name evidence="1" type="ORF">TQ35_008795</name>
</gene>
<reference evidence="1" key="1">
    <citation type="submission" date="2022-05" db="EMBL/GenBank/DDBJ databases">
        <title>Metagenome Sequencing of an Archaeal-Dominated Microbial Community from a Hot Spring at the Los Azufres Geothermal Field, Mexico.</title>
        <authorList>
            <person name="Marin-Paredes R."/>
            <person name="Martinez-Romero E."/>
            <person name="Servin-Garciduenas L.E."/>
        </authorList>
    </citation>
    <scope>NUCLEOTIDE SEQUENCE</scope>
    <source>
        <strain evidence="1">AZ1-454</strain>
    </source>
</reference>
<dbReference type="AlphaFoldDB" id="A0AAE3FMJ7"/>
<organism evidence="1">
    <name type="scientific">Candidatus Aramenus sulfurataquae</name>
    <dbReference type="NCBI Taxonomy" id="1326980"/>
    <lineage>
        <taxon>Archaea</taxon>
        <taxon>Thermoproteota</taxon>
        <taxon>Thermoprotei</taxon>
        <taxon>Sulfolobales</taxon>
        <taxon>Sulfolobaceae</taxon>
        <taxon>Candidatus Aramenus</taxon>
    </lineage>
</organism>
<evidence type="ECO:0008006" key="2">
    <source>
        <dbReference type="Google" id="ProtNLM"/>
    </source>
</evidence>
<name>A0AAE3FMJ7_9CREN</name>
<comment type="caution">
    <text evidence="1">The sequence shown here is derived from an EMBL/GenBank/DDBJ whole genome shotgun (WGS) entry which is preliminary data.</text>
</comment>